<dbReference type="Gene3D" id="1.25.40.20">
    <property type="entry name" value="Ankyrin repeat-containing domain"/>
    <property type="match status" value="1"/>
</dbReference>
<dbReference type="SUPFAM" id="SSF48403">
    <property type="entry name" value="Ankyrin repeat"/>
    <property type="match status" value="1"/>
</dbReference>
<dbReference type="AlphaFoldDB" id="A0ABD2NY58"/>
<evidence type="ECO:0000256" key="3">
    <source>
        <dbReference type="PROSITE-ProRule" id="PRU00023"/>
    </source>
</evidence>
<dbReference type="PROSITE" id="PS50088">
    <property type="entry name" value="ANK_REPEAT"/>
    <property type="match status" value="1"/>
</dbReference>
<name>A0ABD2NY58_9CUCU</name>
<comment type="caution">
    <text evidence="4">The sequence shown here is derived from an EMBL/GenBank/DDBJ whole genome shotgun (WGS) entry which is preliminary data.</text>
</comment>
<evidence type="ECO:0000256" key="2">
    <source>
        <dbReference type="ARBA" id="ARBA00023043"/>
    </source>
</evidence>
<dbReference type="InterPro" id="IPR036770">
    <property type="entry name" value="Ankyrin_rpt-contain_sf"/>
</dbReference>
<dbReference type="PANTHER" id="PTHR24171:SF9">
    <property type="entry name" value="ANKYRIN REPEAT DOMAIN-CONTAINING PROTEIN 39"/>
    <property type="match status" value="1"/>
</dbReference>
<reference evidence="4 5" key="1">
    <citation type="journal article" date="2021" name="BMC Biol.">
        <title>Horizontally acquired antibacterial genes associated with adaptive radiation of ladybird beetles.</title>
        <authorList>
            <person name="Li H.S."/>
            <person name="Tang X.F."/>
            <person name="Huang Y.H."/>
            <person name="Xu Z.Y."/>
            <person name="Chen M.L."/>
            <person name="Du X.Y."/>
            <person name="Qiu B.Y."/>
            <person name="Chen P.T."/>
            <person name="Zhang W."/>
            <person name="Slipinski A."/>
            <person name="Escalona H.E."/>
            <person name="Waterhouse R.M."/>
            <person name="Zwick A."/>
            <person name="Pang H."/>
        </authorList>
    </citation>
    <scope>NUCLEOTIDE SEQUENCE [LARGE SCALE GENOMIC DNA]</scope>
    <source>
        <strain evidence="4">SYSU2018</strain>
    </source>
</reference>
<dbReference type="InterPro" id="IPR002110">
    <property type="entry name" value="Ankyrin_rpt"/>
</dbReference>
<keyword evidence="2 3" id="KW-0040">ANK repeat</keyword>
<dbReference type="EMBL" id="JABFTP020000144">
    <property type="protein sequence ID" value="KAL3283635.1"/>
    <property type="molecule type" value="Genomic_DNA"/>
</dbReference>
<protein>
    <submittedName>
        <fullName evidence="4">Uncharacterized protein</fullName>
    </submittedName>
</protein>
<dbReference type="Proteomes" id="UP001516400">
    <property type="component" value="Unassembled WGS sequence"/>
</dbReference>
<dbReference type="Pfam" id="PF12796">
    <property type="entry name" value="Ank_2"/>
    <property type="match status" value="1"/>
</dbReference>
<feature type="repeat" description="ANK" evidence="3">
    <location>
        <begin position="61"/>
        <end position="93"/>
    </location>
</feature>
<evidence type="ECO:0000313" key="4">
    <source>
        <dbReference type="EMBL" id="KAL3283635.1"/>
    </source>
</evidence>
<gene>
    <name evidence="4" type="ORF">HHI36_006774</name>
</gene>
<dbReference type="PANTHER" id="PTHR24171">
    <property type="entry name" value="ANKYRIN REPEAT DOMAIN-CONTAINING PROTEIN 39-RELATED"/>
    <property type="match status" value="1"/>
</dbReference>
<organism evidence="4 5">
    <name type="scientific">Cryptolaemus montrouzieri</name>
    <dbReference type="NCBI Taxonomy" id="559131"/>
    <lineage>
        <taxon>Eukaryota</taxon>
        <taxon>Metazoa</taxon>
        <taxon>Ecdysozoa</taxon>
        <taxon>Arthropoda</taxon>
        <taxon>Hexapoda</taxon>
        <taxon>Insecta</taxon>
        <taxon>Pterygota</taxon>
        <taxon>Neoptera</taxon>
        <taxon>Endopterygota</taxon>
        <taxon>Coleoptera</taxon>
        <taxon>Polyphaga</taxon>
        <taxon>Cucujiformia</taxon>
        <taxon>Coccinelloidea</taxon>
        <taxon>Coccinellidae</taxon>
        <taxon>Scymninae</taxon>
        <taxon>Scymnini</taxon>
        <taxon>Cryptolaemus</taxon>
    </lineage>
</organism>
<sequence length="254" mass="29787">MSGVQKFPDSYISNYNMEFTVEQELIFTIKTYLDSEEVKLEKIKKLFKMEDKPDINFQNEYKQTPLHLAVQKKELKVIELLLNHGANINIKNDQNMSPLDAAKLLNNTDIVNLLQSHIEQSYHQSMKEQNQPQINVTCISHQNMDSTHSVTNFEIQGCSDSNAIKKQKKQVPSIHGFIYQLKLLVLFLYQGVNQELSFRLGTEIEEAQKFDDLMFEYSEDGKKKYRLLQAKHRLDESKRLQQMNYYQIKIQTTV</sequence>
<evidence type="ECO:0000256" key="1">
    <source>
        <dbReference type="ARBA" id="ARBA00022737"/>
    </source>
</evidence>
<dbReference type="SMART" id="SM00248">
    <property type="entry name" value="ANK"/>
    <property type="match status" value="2"/>
</dbReference>
<proteinExistence type="predicted"/>
<accession>A0ABD2NY58</accession>
<keyword evidence="1" id="KW-0677">Repeat</keyword>
<dbReference type="PROSITE" id="PS50297">
    <property type="entry name" value="ANK_REP_REGION"/>
    <property type="match status" value="1"/>
</dbReference>
<keyword evidence="5" id="KW-1185">Reference proteome</keyword>
<evidence type="ECO:0000313" key="5">
    <source>
        <dbReference type="Proteomes" id="UP001516400"/>
    </source>
</evidence>